<keyword evidence="4" id="KW-1185">Reference proteome</keyword>
<dbReference type="Gene3D" id="3.30.470.20">
    <property type="entry name" value="ATP-grasp fold, B domain"/>
    <property type="match status" value="1"/>
</dbReference>
<accession>A0A0L6CKC6</accession>
<dbReference type="PROSITE" id="PS50975">
    <property type="entry name" value="ATP_GRASP"/>
    <property type="match status" value="1"/>
</dbReference>
<organism evidence="3 4">
    <name type="scientific">Luteipulveratus halotolerans</name>
    <dbReference type="NCBI Taxonomy" id="1631356"/>
    <lineage>
        <taxon>Bacteria</taxon>
        <taxon>Bacillati</taxon>
        <taxon>Actinomycetota</taxon>
        <taxon>Actinomycetes</taxon>
        <taxon>Micrococcales</taxon>
        <taxon>Dermacoccaceae</taxon>
        <taxon>Luteipulveratus</taxon>
    </lineage>
</organism>
<dbReference type="STRING" id="1631356.VV01_15685"/>
<dbReference type="Gene3D" id="3.40.50.20">
    <property type="match status" value="1"/>
</dbReference>
<dbReference type="Proteomes" id="UP000037397">
    <property type="component" value="Unassembled WGS sequence"/>
</dbReference>
<dbReference type="RefSeq" id="WP_050670688.1">
    <property type="nucleotide sequence ID" value="NZ_LAIR01000002.1"/>
</dbReference>
<gene>
    <name evidence="3" type="ORF">VV01_15685</name>
</gene>
<dbReference type="AlphaFoldDB" id="A0A0L6CKC6"/>
<dbReference type="GO" id="GO:0005524">
    <property type="term" value="F:ATP binding"/>
    <property type="evidence" value="ECO:0007669"/>
    <property type="project" value="UniProtKB-UniRule"/>
</dbReference>
<proteinExistence type="predicted"/>
<dbReference type="GO" id="GO:0046872">
    <property type="term" value="F:metal ion binding"/>
    <property type="evidence" value="ECO:0007669"/>
    <property type="project" value="InterPro"/>
</dbReference>
<dbReference type="EMBL" id="LAIR01000002">
    <property type="protein sequence ID" value="KNX38256.1"/>
    <property type="molecule type" value="Genomic_DNA"/>
</dbReference>
<sequence>MRALVTGALSPSGRSVVAQLLERGIAVVAVDSSPATADMPLPVHVLPLPITPERVTALRQLARREKVDLIIPTLGEELPGLAAARSAFGSAIEVVVAGPGPVSIAHDKLFAAWQLRARGVPTPPFGAIGDFASAEAAFAALGGPLIVKPRERRANQATPRLYHRPADVDWDGLSGDHFVQRFIPGTEYSLVTYRPSPGQSVDRLVVVLERTALGDDASQLRRLGDSEAPDVSRVALAAVRAVGLVGPVHVLVRRDPDGNPQVLDIDARFGTASADVPELLTRVLLSANHRSG</sequence>
<dbReference type="InterPro" id="IPR011761">
    <property type="entry name" value="ATP-grasp"/>
</dbReference>
<keyword evidence="1" id="KW-0067">ATP-binding</keyword>
<comment type="caution">
    <text evidence="3">The sequence shown here is derived from an EMBL/GenBank/DDBJ whole genome shotgun (WGS) entry which is preliminary data.</text>
</comment>
<evidence type="ECO:0000313" key="3">
    <source>
        <dbReference type="EMBL" id="KNX38256.1"/>
    </source>
</evidence>
<dbReference type="SUPFAM" id="SSF51735">
    <property type="entry name" value="NAD(P)-binding Rossmann-fold domains"/>
    <property type="match status" value="1"/>
</dbReference>
<protein>
    <recommendedName>
        <fullName evidence="2">ATP-grasp domain-containing protein</fullName>
    </recommendedName>
</protein>
<feature type="domain" description="ATP-grasp" evidence="2">
    <location>
        <begin position="112"/>
        <end position="291"/>
    </location>
</feature>
<keyword evidence="1" id="KW-0547">Nucleotide-binding</keyword>
<dbReference type="InterPro" id="IPR036291">
    <property type="entry name" value="NAD(P)-bd_dom_sf"/>
</dbReference>
<dbReference type="OrthoDB" id="4423634at2"/>
<reference evidence="4" key="1">
    <citation type="submission" date="2015-03" db="EMBL/GenBank/DDBJ databases">
        <title>Luteipulveratus halotolerans sp. nov., a novel actinobacterium (Dermacoccaceae) from Sarawak, Malaysia.</title>
        <authorList>
            <person name="Juboi H."/>
            <person name="Basik A."/>
            <person name="Shamsul S.S."/>
            <person name="Arnold P."/>
            <person name="Schmitt E.K."/>
            <person name="Sanglier J.-J."/>
            <person name="Yeo T."/>
        </authorList>
    </citation>
    <scope>NUCLEOTIDE SEQUENCE [LARGE SCALE GENOMIC DNA]</scope>
    <source>
        <strain evidence="4">C296001</strain>
    </source>
</reference>
<evidence type="ECO:0000259" key="2">
    <source>
        <dbReference type="PROSITE" id="PS50975"/>
    </source>
</evidence>
<dbReference type="SUPFAM" id="SSF56059">
    <property type="entry name" value="Glutathione synthetase ATP-binding domain-like"/>
    <property type="match status" value="1"/>
</dbReference>
<evidence type="ECO:0000313" key="4">
    <source>
        <dbReference type="Proteomes" id="UP000037397"/>
    </source>
</evidence>
<evidence type="ECO:0000256" key="1">
    <source>
        <dbReference type="PROSITE-ProRule" id="PRU00409"/>
    </source>
</evidence>
<name>A0A0L6CKC6_9MICO</name>